<dbReference type="GO" id="GO:0016747">
    <property type="term" value="F:acyltransferase activity, transferring groups other than amino-acyl groups"/>
    <property type="evidence" value="ECO:0007669"/>
    <property type="project" value="InterPro"/>
</dbReference>
<dbReference type="PATRIC" id="fig|1288298.3.peg.1651"/>
<feature type="domain" description="N-acetyltransferase" evidence="1">
    <location>
        <begin position="204"/>
        <end position="383"/>
    </location>
</feature>
<sequence>MSPTQPEGTGIRLVEAKDGPTIRDFLHLPERIYADDTAWVAPLVFEQKQRVFENAPLFAHCAVARWVAYRGTEPVGRITAQLDTLQPEAEEGGKIGYFGMLEAIDDGTVFDALFGAAEDWLRDHGAAHIRGPYNLSINEDLGLLVENFDDPPFVMMGHARPYYQAQIEARGFATIKDLLTYKVRPDFVAPEVMTKLAQRASRTVTIRPLNSKGKAADYEAMRDIFNDAWSDNWGFVPFTREEFAETAKVLSFLLSDDYIQFAEIDGRPVAFITAFPNLNELIGDLRGRLLPFGWAKLLWRLKVRGPKSARVALMGVRKEHQNSRLGPTLAFLVIDAVRKAMQQRGVTSVEMGWILEDNHGMRHIIEAIGSTIYKRYRVYQKPL</sequence>
<gene>
    <name evidence="2" type="ORF">rosmuc_01639</name>
</gene>
<evidence type="ECO:0000259" key="1">
    <source>
        <dbReference type="PROSITE" id="PS51186"/>
    </source>
</evidence>
<proteinExistence type="predicted"/>
<dbReference type="AlphaFoldDB" id="A0A0A0HPA7"/>
<dbReference type="Pfam" id="PF00583">
    <property type="entry name" value="Acetyltransf_1"/>
    <property type="match status" value="1"/>
</dbReference>
<dbReference type="PROSITE" id="PS51186">
    <property type="entry name" value="GNAT"/>
    <property type="match status" value="2"/>
</dbReference>
<dbReference type="SUPFAM" id="SSF55729">
    <property type="entry name" value="Acyl-CoA N-acyltransferases (Nat)"/>
    <property type="match status" value="1"/>
</dbReference>
<dbReference type="PANTHER" id="PTHR41368:SF1">
    <property type="entry name" value="PROTEIN YGHO"/>
    <property type="match status" value="1"/>
</dbReference>
<organism evidence="2 3">
    <name type="scientific">Roseovarius mucosus DSM 17069</name>
    <dbReference type="NCBI Taxonomy" id="1288298"/>
    <lineage>
        <taxon>Bacteria</taxon>
        <taxon>Pseudomonadati</taxon>
        <taxon>Pseudomonadota</taxon>
        <taxon>Alphaproteobacteria</taxon>
        <taxon>Rhodobacterales</taxon>
        <taxon>Roseobacteraceae</taxon>
        <taxon>Roseovarius</taxon>
    </lineage>
</organism>
<protein>
    <recommendedName>
        <fullName evidence="1">N-acetyltransferase domain-containing protein</fullName>
    </recommendedName>
</protein>
<dbReference type="InterPro" id="IPR000182">
    <property type="entry name" value="GNAT_dom"/>
</dbReference>
<dbReference type="Gene3D" id="3.40.630.30">
    <property type="match status" value="1"/>
</dbReference>
<dbReference type="EMBL" id="AONH01000008">
    <property type="protein sequence ID" value="KGM88409.1"/>
    <property type="molecule type" value="Genomic_DNA"/>
</dbReference>
<dbReference type="HOGENOM" id="CLU_053649_0_0_5"/>
<evidence type="ECO:0000313" key="3">
    <source>
        <dbReference type="Proteomes" id="UP000030021"/>
    </source>
</evidence>
<feature type="domain" description="N-acetyltransferase" evidence="1">
    <location>
        <begin position="20"/>
        <end position="198"/>
    </location>
</feature>
<dbReference type="InterPro" id="IPR039968">
    <property type="entry name" value="BcerS-like"/>
</dbReference>
<dbReference type="PANTHER" id="PTHR41368">
    <property type="entry name" value="PROTEIN YGHO"/>
    <property type="match status" value="1"/>
</dbReference>
<comment type="caution">
    <text evidence="2">The sequence shown here is derived from an EMBL/GenBank/DDBJ whole genome shotgun (WGS) entry which is preliminary data.</text>
</comment>
<dbReference type="eggNOG" id="COG0456">
    <property type="taxonomic scope" value="Bacteria"/>
</dbReference>
<dbReference type="Proteomes" id="UP000030021">
    <property type="component" value="Unassembled WGS sequence"/>
</dbReference>
<dbReference type="InterPro" id="IPR016181">
    <property type="entry name" value="Acyl_CoA_acyltransferase"/>
</dbReference>
<dbReference type="OrthoDB" id="9806005at2"/>
<dbReference type="STRING" id="215743.ROSMUCSMR3_00109"/>
<name>A0A0A0HPA7_9RHOB</name>
<evidence type="ECO:0000313" key="2">
    <source>
        <dbReference type="EMBL" id="KGM88409.1"/>
    </source>
</evidence>
<dbReference type="RefSeq" id="WP_102105905.1">
    <property type="nucleotide sequence ID" value="NZ_KN293978.2"/>
</dbReference>
<accession>A0A0A0HPA7</accession>
<reference evidence="2 3" key="1">
    <citation type="submission" date="2013-01" db="EMBL/GenBank/DDBJ databases">
        <authorList>
            <person name="Fiebig A."/>
            <person name="Goeker M."/>
            <person name="Klenk H.-P.P."/>
        </authorList>
    </citation>
    <scope>NUCLEOTIDE SEQUENCE [LARGE SCALE GENOMIC DNA]</scope>
    <source>
        <strain evidence="2 3">DSM 17069</strain>
    </source>
</reference>